<dbReference type="EMBL" id="KN846951">
    <property type="protein sequence ID" value="KIV86576.1"/>
    <property type="molecule type" value="Genomic_DNA"/>
</dbReference>
<evidence type="ECO:0000256" key="1">
    <source>
        <dbReference type="SAM" id="MobiDB-lite"/>
    </source>
</evidence>
<protein>
    <recommendedName>
        <fullName evidence="5">Mid2 domain-containing protein</fullName>
    </recommendedName>
</protein>
<evidence type="ECO:0008006" key="5">
    <source>
        <dbReference type="Google" id="ProtNLM"/>
    </source>
</evidence>
<keyword evidence="2" id="KW-0472">Membrane</keyword>
<gene>
    <name evidence="3" type="ORF">PV11_02177</name>
</gene>
<feature type="region of interest" description="Disordered" evidence="1">
    <location>
        <begin position="143"/>
        <end position="196"/>
    </location>
</feature>
<evidence type="ECO:0000313" key="3">
    <source>
        <dbReference type="EMBL" id="KIV86576.1"/>
    </source>
</evidence>
<organism evidence="3 4">
    <name type="scientific">Exophiala sideris</name>
    <dbReference type="NCBI Taxonomy" id="1016849"/>
    <lineage>
        <taxon>Eukaryota</taxon>
        <taxon>Fungi</taxon>
        <taxon>Dikarya</taxon>
        <taxon>Ascomycota</taxon>
        <taxon>Pezizomycotina</taxon>
        <taxon>Eurotiomycetes</taxon>
        <taxon>Chaetothyriomycetidae</taxon>
        <taxon>Chaetothyriales</taxon>
        <taxon>Herpotrichiellaceae</taxon>
        <taxon>Exophiala</taxon>
    </lineage>
</organism>
<evidence type="ECO:0000256" key="2">
    <source>
        <dbReference type="SAM" id="Phobius"/>
    </source>
</evidence>
<keyword evidence="2" id="KW-0812">Transmembrane</keyword>
<proteinExistence type="predicted"/>
<feature type="compositionally biased region" description="Polar residues" evidence="1">
    <location>
        <begin position="148"/>
        <end position="167"/>
    </location>
</feature>
<evidence type="ECO:0000313" key="4">
    <source>
        <dbReference type="Proteomes" id="UP000053599"/>
    </source>
</evidence>
<keyword evidence="2" id="KW-1133">Transmembrane helix</keyword>
<sequence>MLGQLYGFVRSSIAGQYGLADAFDPLGNSTYTNAIPCDSRYGEWCCQYDGNCCGDNAMLGSPPGNVVAVALSASDSGTATQATSTTQVTVTATASSSPSSCPKSDKTCNTITVGAAVGASLGAGLLGALALFGMERRRRIRAEKHSTAAHTSPTNNVAEPASFSQPEKQGRYQQIPHELGPHNQIYEADSQSNGGK</sequence>
<dbReference type="Proteomes" id="UP000053599">
    <property type="component" value="Unassembled WGS sequence"/>
</dbReference>
<accession>A0A0D1XEV1</accession>
<name>A0A0D1XEV1_9EURO</name>
<dbReference type="HOGENOM" id="CLU_1390249_0_0_1"/>
<feature type="transmembrane region" description="Helical" evidence="2">
    <location>
        <begin position="111"/>
        <end position="134"/>
    </location>
</feature>
<reference evidence="3 4" key="1">
    <citation type="submission" date="2015-01" db="EMBL/GenBank/DDBJ databases">
        <title>The Genome Sequence of Exophiala sideris CBS121828.</title>
        <authorList>
            <consortium name="The Broad Institute Genomics Platform"/>
            <person name="Cuomo C."/>
            <person name="de Hoog S."/>
            <person name="Gorbushina A."/>
            <person name="Stielow B."/>
            <person name="Teixiera M."/>
            <person name="Abouelleil A."/>
            <person name="Chapman S.B."/>
            <person name="Priest M."/>
            <person name="Young S.K."/>
            <person name="Wortman J."/>
            <person name="Nusbaum C."/>
            <person name="Birren B."/>
        </authorList>
    </citation>
    <scope>NUCLEOTIDE SEQUENCE [LARGE SCALE GENOMIC DNA]</scope>
    <source>
        <strain evidence="3 4">CBS 121828</strain>
    </source>
</reference>
<dbReference type="AlphaFoldDB" id="A0A0D1XEV1"/>